<evidence type="ECO:0000256" key="3">
    <source>
        <dbReference type="ARBA" id="ARBA00022679"/>
    </source>
</evidence>
<dbReference type="SUPFAM" id="SSF53756">
    <property type="entry name" value="UDP-Glycosyltransferase/glycogen phosphorylase"/>
    <property type="match status" value="1"/>
</dbReference>
<dbReference type="EMBL" id="JAXIOK010000010">
    <property type="protein sequence ID" value="KAK4760363.1"/>
    <property type="molecule type" value="Genomic_DNA"/>
</dbReference>
<evidence type="ECO:0000313" key="6">
    <source>
        <dbReference type="Proteomes" id="UP001345219"/>
    </source>
</evidence>
<dbReference type="AlphaFoldDB" id="A0AAN7K2L8"/>
<feature type="compositionally biased region" description="Low complexity" evidence="4">
    <location>
        <begin position="403"/>
        <end position="413"/>
    </location>
</feature>
<dbReference type="GO" id="GO:0080043">
    <property type="term" value="F:quercetin 3-O-glucosyltransferase activity"/>
    <property type="evidence" value="ECO:0007669"/>
    <property type="project" value="TreeGrafter"/>
</dbReference>
<comment type="similarity">
    <text evidence="1">Belongs to the UDP-glycosyltransferase family.</text>
</comment>
<dbReference type="PANTHER" id="PTHR11926">
    <property type="entry name" value="GLUCOSYL/GLUCURONOSYL TRANSFERASES"/>
    <property type="match status" value="1"/>
</dbReference>
<protein>
    <submittedName>
        <fullName evidence="5">Uncharacterized protein</fullName>
    </submittedName>
</protein>
<proteinExistence type="inferred from homology"/>
<accession>A0AAN7K2L8</accession>
<reference evidence="5 6" key="1">
    <citation type="journal article" date="2023" name="Hortic Res">
        <title>Pangenome of water caltrop reveals structural variations and asymmetric subgenome divergence after allopolyploidization.</title>
        <authorList>
            <person name="Zhang X."/>
            <person name="Chen Y."/>
            <person name="Wang L."/>
            <person name="Yuan Y."/>
            <person name="Fang M."/>
            <person name="Shi L."/>
            <person name="Lu R."/>
            <person name="Comes H.P."/>
            <person name="Ma Y."/>
            <person name="Chen Y."/>
            <person name="Huang G."/>
            <person name="Zhou Y."/>
            <person name="Zheng Z."/>
            <person name="Qiu Y."/>
        </authorList>
    </citation>
    <scope>NUCLEOTIDE SEQUENCE [LARGE SCALE GENOMIC DNA]</scope>
    <source>
        <tissue evidence="5">Roots</tissue>
    </source>
</reference>
<keyword evidence="6" id="KW-1185">Reference proteome</keyword>
<evidence type="ECO:0000313" key="5">
    <source>
        <dbReference type="EMBL" id="KAK4760363.1"/>
    </source>
</evidence>
<evidence type="ECO:0000256" key="4">
    <source>
        <dbReference type="SAM" id="MobiDB-lite"/>
    </source>
</evidence>
<gene>
    <name evidence="5" type="ORF">SAY87_005256</name>
</gene>
<keyword evidence="2" id="KW-0328">Glycosyltransferase</keyword>
<sequence>MEIESPTLTPTTEYQPTSVCHVVAVPYPGRGHVNPMLCLCDLLLSKNPKIFITFVVTEEWLDLISSDARESTGRSNFRFTTFPNVIPSEHQRAKDFPGFLDAVCTKLEAPFERLLDGLEEPPLVIVADTFLKWALALGNRKNIPVASLWTQSMSMYSMLYHFKLLQMNGHFPIDPSERGDEVVDYIPGVAPTRIADLPTFFTGDGSKVLSQAIECISIASKAQFFLSTSFSELEPLALEALRPGISAPIYSIGPAIPFLRLIINDSSSSSGARRGDNNINTPADQHATDDINYLEWLDSQPSRSVLYVSLGSFLSVSDTQLEEIVAGVLDSGCRFLWVARGDTITSTSFIRDNMAATTMGYYYYYSESGGQIEELVTRQEITQLVRKLMMEEEEEEDSEKRGSGSSTNSSTSTDMMRIRSKGLQQCCLKAIARDGCGGSSDRNLDAFIGDILLHKTKRELRILEDACTGRG</sequence>
<dbReference type="Proteomes" id="UP001345219">
    <property type="component" value="Chromosome 5"/>
</dbReference>
<dbReference type="GO" id="GO:0080044">
    <property type="term" value="F:quercetin 7-O-glucosyltransferase activity"/>
    <property type="evidence" value="ECO:0007669"/>
    <property type="project" value="TreeGrafter"/>
</dbReference>
<dbReference type="PANTHER" id="PTHR11926:SF774">
    <property type="entry name" value="UDP-GLYCOSYLTRANSFERASE 85A1-RELATED"/>
    <property type="match status" value="1"/>
</dbReference>
<feature type="region of interest" description="Disordered" evidence="4">
    <location>
        <begin position="390"/>
        <end position="415"/>
    </location>
</feature>
<dbReference type="CDD" id="cd03784">
    <property type="entry name" value="GT1_Gtf-like"/>
    <property type="match status" value="1"/>
</dbReference>
<organism evidence="5 6">
    <name type="scientific">Trapa incisa</name>
    <dbReference type="NCBI Taxonomy" id="236973"/>
    <lineage>
        <taxon>Eukaryota</taxon>
        <taxon>Viridiplantae</taxon>
        <taxon>Streptophyta</taxon>
        <taxon>Embryophyta</taxon>
        <taxon>Tracheophyta</taxon>
        <taxon>Spermatophyta</taxon>
        <taxon>Magnoliopsida</taxon>
        <taxon>eudicotyledons</taxon>
        <taxon>Gunneridae</taxon>
        <taxon>Pentapetalae</taxon>
        <taxon>rosids</taxon>
        <taxon>malvids</taxon>
        <taxon>Myrtales</taxon>
        <taxon>Lythraceae</taxon>
        <taxon>Trapa</taxon>
    </lineage>
</organism>
<dbReference type="Gene3D" id="3.40.50.2000">
    <property type="entry name" value="Glycogen Phosphorylase B"/>
    <property type="match status" value="2"/>
</dbReference>
<evidence type="ECO:0000256" key="1">
    <source>
        <dbReference type="ARBA" id="ARBA00009995"/>
    </source>
</evidence>
<keyword evidence="3" id="KW-0808">Transferase</keyword>
<name>A0AAN7K2L8_9MYRT</name>
<dbReference type="InterPro" id="IPR002213">
    <property type="entry name" value="UDP_glucos_trans"/>
</dbReference>
<comment type="caution">
    <text evidence="5">The sequence shown here is derived from an EMBL/GenBank/DDBJ whole genome shotgun (WGS) entry which is preliminary data.</text>
</comment>
<evidence type="ECO:0000256" key="2">
    <source>
        <dbReference type="ARBA" id="ARBA00022676"/>
    </source>
</evidence>